<dbReference type="InterPro" id="IPR006143">
    <property type="entry name" value="RND_pump_MFP"/>
</dbReference>
<keyword evidence="2" id="KW-0175">Coiled coil</keyword>
<dbReference type="AlphaFoldDB" id="A0A3N7HTJ2"/>
<feature type="coiled-coil region" evidence="2">
    <location>
        <begin position="115"/>
        <end position="142"/>
    </location>
</feature>
<evidence type="ECO:0000313" key="4">
    <source>
        <dbReference type="EMBL" id="RQP25638.1"/>
    </source>
</evidence>
<dbReference type="GO" id="GO:0015562">
    <property type="term" value="F:efflux transmembrane transporter activity"/>
    <property type="evidence" value="ECO:0007669"/>
    <property type="project" value="TreeGrafter"/>
</dbReference>
<dbReference type="Gene3D" id="2.40.30.170">
    <property type="match status" value="1"/>
</dbReference>
<dbReference type="EMBL" id="QUSW01000001">
    <property type="protein sequence ID" value="RQP25638.1"/>
    <property type="molecule type" value="Genomic_DNA"/>
</dbReference>
<dbReference type="Gene3D" id="1.10.287.470">
    <property type="entry name" value="Helix hairpin bin"/>
    <property type="match status" value="1"/>
</dbReference>
<dbReference type="Gene3D" id="2.40.420.20">
    <property type="match status" value="1"/>
</dbReference>
<organism evidence="4 5">
    <name type="scientific">Piscinibacter terrae</name>
    <dbReference type="NCBI Taxonomy" id="2496871"/>
    <lineage>
        <taxon>Bacteria</taxon>
        <taxon>Pseudomonadati</taxon>
        <taxon>Pseudomonadota</taxon>
        <taxon>Betaproteobacteria</taxon>
        <taxon>Burkholderiales</taxon>
        <taxon>Sphaerotilaceae</taxon>
        <taxon>Piscinibacter</taxon>
    </lineage>
</organism>
<evidence type="ECO:0000259" key="3">
    <source>
        <dbReference type="Pfam" id="PF25917"/>
    </source>
</evidence>
<dbReference type="Pfam" id="PF25917">
    <property type="entry name" value="BSH_RND"/>
    <property type="match status" value="1"/>
</dbReference>
<proteinExistence type="inferred from homology"/>
<evidence type="ECO:0000256" key="1">
    <source>
        <dbReference type="ARBA" id="ARBA00009477"/>
    </source>
</evidence>
<sequence length="389" mass="40525">MKRWIPWTITVVAVLLVGGLAARSMKARQLENAAAAASAKVPLQLELSASDVLAVRPVDLTRTLAVSGGLKAVNTAVVKAKVAAEVKSLSVREGDTVKAGQVIGQLDTTEYDWRLRQAEQTADSAKAQLDIAKRALENNQALVKQGFISSTGLETSISNEAAARANYEAAAAAVALAKKSRADAVLVAPIAGIVSQRLAQPGERMAVDTKIIEVVDLSRIELEAAVAPEDVVEVKVGQAAQLLVDGLREPAAATVARINPSTQSGTRAVMVYLALQSNPALRQGLFAKGQIDLQRSRALAVPTTAVRVDQARPYVLVVDNGRVSQRSVTLGARGNALIDGKVEQVVEITGGLPENATVLRGSVGAVRDGTPVKLGAVVPTPAASRASAV</sequence>
<keyword evidence="5" id="KW-1185">Reference proteome</keyword>
<reference evidence="4 5" key="1">
    <citation type="submission" date="2018-08" db="EMBL/GenBank/DDBJ databases">
        <authorList>
            <person name="Khan S.A."/>
            <person name="Jeon C.O."/>
            <person name="Chun B.H."/>
            <person name="Jeong S.E."/>
        </authorList>
    </citation>
    <scope>NUCLEOTIDE SEQUENCE [LARGE SCALE GENOMIC DNA]</scope>
    <source>
        <strain evidence="4 5">S-16</strain>
    </source>
</reference>
<protein>
    <submittedName>
        <fullName evidence="4">Efflux RND transporter periplasmic adaptor subunit</fullName>
    </submittedName>
</protein>
<gene>
    <name evidence="4" type="ORF">DZC73_00745</name>
</gene>
<dbReference type="Proteomes" id="UP000267464">
    <property type="component" value="Unassembled WGS sequence"/>
</dbReference>
<dbReference type="SUPFAM" id="SSF111369">
    <property type="entry name" value="HlyD-like secretion proteins"/>
    <property type="match status" value="1"/>
</dbReference>
<accession>A0A3N7HTJ2</accession>
<dbReference type="RefSeq" id="WP_124538291.1">
    <property type="nucleotide sequence ID" value="NZ_QUSW01000001.1"/>
</dbReference>
<evidence type="ECO:0000313" key="5">
    <source>
        <dbReference type="Proteomes" id="UP000267464"/>
    </source>
</evidence>
<name>A0A3N7HTJ2_9BURK</name>
<comment type="similarity">
    <text evidence="1">Belongs to the membrane fusion protein (MFP) (TC 8.A.1) family.</text>
</comment>
<dbReference type="OrthoDB" id="5502471at2"/>
<dbReference type="NCBIfam" id="TIGR01730">
    <property type="entry name" value="RND_mfp"/>
    <property type="match status" value="1"/>
</dbReference>
<feature type="domain" description="Multidrug resistance protein MdtA-like barrel-sandwich hybrid" evidence="3">
    <location>
        <begin position="74"/>
        <end position="203"/>
    </location>
</feature>
<dbReference type="GO" id="GO:1990281">
    <property type="term" value="C:efflux pump complex"/>
    <property type="evidence" value="ECO:0007669"/>
    <property type="project" value="TreeGrafter"/>
</dbReference>
<comment type="caution">
    <text evidence="4">The sequence shown here is derived from an EMBL/GenBank/DDBJ whole genome shotgun (WGS) entry which is preliminary data.</text>
</comment>
<dbReference type="PANTHER" id="PTHR30469">
    <property type="entry name" value="MULTIDRUG RESISTANCE PROTEIN MDTA"/>
    <property type="match status" value="1"/>
</dbReference>
<dbReference type="Gene3D" id="2.40.50.100">
    <property type="match status" value="1"/>
</dbReference>
<dbReference type="InterPro" id="IPR058625">
    <property type="entry name" value="MdtA-like_BSH"/>
</dbReference>
<dbReference type="PANTHER" id="PTHR30469:SF15">
    <property type="entry name" value="HLYD FAMILY OF SECRETION PROTEINS"/>
    <property type="match status" value="1"/>
</dbReference>
<reference evidence="4 5" key="2">
    <citation type="submission" date="2018-12" db="EMBL/GenBank/DDBJ databases">
        <title>Rhizobacter gummiphilus sp. nov., a rubber-degrading bacterium isolated from the soil of a botanical garden in Japan.</title>
        <authorList>
            <person name="Shunsuke S.S."/>
        </authorList>
    </citation>
    <scope>NUCLEOTIDE SEQUENCE [LARGE SCALE GENOMIC DNA]</scope>
    <source>
        <strain evidence="4 5">S-16</strain>
    </source>
</reference>
<evidence type="ECO:0000256" key="2">
    <source>
        <dbReference type="SAM" id="Coils"/>
    </source>
</evidence>